<keyword evidence="2" id="KW-1185">Reference proteome</keyword>
<dbReference type="AlphaFoldDB" id="D3B9X5"/>
<dbReference type="EMBL" id="ADBJ01000025">
    <property type="protein sequence ID" value="EFA81362.1"/>
    <property type="molecule type" value="Genomic_DNA"/>
</dbReference>
<dbReference type="RefSeq" id="XP_020433480.1">
    <property type="nucleotide sequence ID" value="XM_020576231.1"/>
</dbReference>
<accession>D3B9X5</accession>
<proteinExistence type="predicted"/>
<sequence>MVTIDTLKNEFSKSIDRKSDCTLLIYKENSKEYLRYNLYPHCIKSLNEFKSSGGVLDSTISNVIFDYRSEFDSNIIDTLVRSNVHSIQALYQNDKVEHLRLPSNIKTIKTNSRMNPSTYPEQLESLEIHLDRASFSASIQSKPFEKCNGTNQTEIIATIYNFNP</sequence>
<comment type="caution">
    <text evidence="1">The sequence shown here is derived from an EMBL/GenBank/DDBJ whole genome shotgun (WGS) entry which is preliminary data.</text>
</comment>
<organism evidence="1 2">
    <name type="scientific">Heterostelium pallidum (strain ATCC 26659 / Pp 5 / PN500)</name>
    <name type="common">Cellular slime mold</name>
    <name type="synonym">Polysphondylium pallidum</name>
    <dbReference type="NCBI Taxonomy" id="670386"/>
    <lineage>
        <taxon>Eukaryota</taxon>
        <taxon>Amoebozoa</taxon>
        <taxon>Evosea</taxon>
        <taxon>Eumycetozoa</taxon>
        <taxon>Dictyostelia</taxon>
        <taxon>Acytosteliales</taxon>
        <taxon>Acytosteliaceae</taxon>
        <taxon>Heterostelium</taxon>
    </lineage>
</organism>
<dbReference type="InParanoid" id="D3B9X5"/>
<gene>
    <name evidence="1" type="ORF">PPL_05345</name>
</gene>
<dbReference type="Proteomes" id="UP000001396">
    <property type="component" value="Unassembled WGS sequence"/>
</dbReference>
<evidence type="ECO:0000313" key="2">
    <source>
        <dbReference type="Proteomes" id="UP000001396"/>
    </source>
</evidence>
<protein>
    <submittedName>
        <fullName evidence="1">Uncharacterized protein</fullName>
    </submittedName>
</protein>
<dbReference type="GeneID" id="31360830"/>
<name>D3B9X5_HETP5</name>
<evidence type="ECO:0000313" key="1">
    <source>
        <dbReference type="EMBL" id="EFA81362.1"/>
    </source>
</evidence>
<reference evidence="1 2" key="1">
    <citation type="journal article" date="2011" name="Genome Res.">
        <title>Phylogeny-wide analysis of social amoeba genomes highlights ancient origins for complex intercellular communication.</title>
        <authorList>
            <person name="Heidel A.J."/>
            <person name="Lawal H.M."/>
            <person name="Felder M."/>
            <person name="Schilde C."/>
            <person name="Helps N.R."/>
            <person name="Tunggal B."/>
            <person name="Rivero F."/>
            <person name="John U."/>
            <person name="Schleicher M."/>
            <person name="Eichinger L."/>
            <person name="Platzer M."/>
            <person name="Noegel A.A."/>
            <person name="Schaap P."/>
            <person name="Gloeckner G."/>
        </authorList>
    </citation>
    <scope>NUCLEOTIDE SEQUENCE [LARGE SCALE GENOMIC DNA]</scope>
    <source>
        <strain evidence="2">ATCC 26659 / Pp 5 / PN500</strain>
    </source>
</reference>